<accession>A0ABU6UPL9</accession>
<dbReference type="EMBL" id="JASCZI010121752">
    <property type="protein sequence ID" value="MED6162854.1"/>
    <property type="molecule type" value="Genomic_DNA"/>
</dbReference>
<evidence type="ECO:0000313" key="2">
    <source>
        <dbReference type="Proteomes" id="UP001341840"/>
    </source>
</evidence>
<proteinExistence type="predicted"/>
<gene>
    <name evidence="1" type="ORF">PIB30_074380</name>
</gene>
<comment type="caution">
    <text evidence="1">The sequence shown here is derived from an EMBL/GenBank/DDBJ whole genome shotgun (WGS) entry which is preliminary data.</text>
</comment>
<reference evidence="1 2" key="1">
    <citation type="journal article" date="2023" name="Plants (Basel)">
        <title>Bridging the Gap: Combining Genomics and Transcriptomics Approaches to Understand Stylosanthes scabra, an Orphan Legume from the Brazilian Caatinga.</title>
        <authorList>
            <person name="Ferreira-Neto J.R.C."/>
            <person name="da Silva M.D."/>
            <person name="Binneck E."/>
            <person name="de Melo N.F."/>
            <person name="da Silva R.H."/>
            <person name="de Melo A.L.T.M."/>
            <person name="Pandolfi V."/>
            <person name="Bustamante F.O."/>
            <person name="Brasileiro-Vidal A.C."/>
            <person name="Benko-Iseppon A.M."/>
        </authorList>
    </citation>
    <scope>NUCLEOTIDE SEQUENCE [LARGE SCALE GENOMIC DNA]</scope>
    <source>
        <tissue evidence="1">Leaves</tissue>
    </source>
</reference>
<dbReference type="Proteomes" id="UP001341840">
    <property type="component" value="Unassembled WGS sequence"/>
</dbReference>
<protein>
    <submittedName>
        <fullName evidence="1">Uncharacterized protein</fullName>
    </submittedName>
</protein>
<keyword evidence="2" id="KW-1185">Reference proteome</keyword>
<sequence>MYRDDLPARLQDSIMDGTLDSGLGGCVVGSMMGEKQRGFDKATKRATDERRLGVGGTSVVSPHLSQFTTSSLSPPNSDVSQSHYHAVAIFCSLSHHPFG</sequence>
<name>A0ABU6UPL9_9FABA</name>
<organism evidence="1 2">
    <name type="scientific">Stylosanthes scabra</name>
    <dbReference type="NCBI Taxonomy" id="79078"/>
    <lineage>
        <taxon>Eukaryota</taxon>
        <taxon>Viridiplantae</taxon>
        <taxon>Streptophyta</taxon>
        <taxon>Embryophyta</taxon>
        <taxon>Tracheophyta</taxon>
        <taxon>Spermatophyta</taxon>
        <taxon>Magnoliopsida</taxon>
        <taxon>eudicotyledons</taxon>
        <taxon>Gunneridae</taxon>
        <taxon>Pentapetalae</taxon>
        <taxon>rosids</taxon>
        <taxon>fabids</taxon>
        <taxon>Fabales</taxon>
        <taxon>Fabaceae</taxon>
        <taxon>Papilionoideae</taxon>
        <taxon>50 kb inversion clade</taxon>
        <taxon>dalbergioids sensu lato</taxon>
        <taxon>Dalbergieae</taxon>
        <taxon>Pterocarpus clade</taxon>
        <taxon>Stylosanthes</taxon>
    </lineage>
</organism>
<evidence type="ECO:0000313" key="1">
    <source>
        <dbReference type="EMBL" id="MED6162854.1"/>
    </source>
</evidence>